<proteinExistence type="predicted"/>
<sequence>MYYSIVHNSRYCVVLRDGVAEAFIMELPTEALADEVAFQLQIAWYDGESCGKDKMKKQLDPDGYHLEISNAIKHIKNKSQRERKQHHDDMEEQRRSQQKEVRQQVLHLKR</sequence>
<dbReference type="Proteomes" id="UP000074866">
    <property type="component" value="Unassembled WGS sequence"/>
</dbReference>
<protein>
    <submittedName>
        <fullName evidence="1">Uncharacterized protein</fullName>
    </submittedName>
</protein>
<reference evidence="1 2" key="1">
    <citation type="journal article" date="2016" name="Front. Microbiol.">
        <title>Genomic Resource of Rice Seed Associated Bacteria.</title>
        <authorList>
            <person name="Midha S."/>
            <person name="Bansal K."/>
            <person name="Sharma S."/>
            <person name="Kumar N."/>
            <person name="Patil P.P."/>
            <person name="Chaudhry V."/>
            <person name="Patil P.B."/>
        </authorList>
    </citation>
    <scope>NUCLEOTIDE SEQUENCE [LARGE SCALE GENOMIC DNA]</scope>
    <source>
        <strain evidence="1 2">NS115</strain>
    </source>
</reference>
<keyword evidence="2" id="KW-1185">Reference proteome</keyword>
<comment type="caution">
    <text evidence="1">The sequence shown here is derived from an EMBL/GenBank/DDBJ whole genome shotgun (WGS) entry which is preliminary data.</text>
</comment>
<evidence type="ECO:0000313" key="2">
    <source>
        <dbReference type="Proteomes" id="UP000074866"/>
    </source>
</evidence>
<dbReference type="EMBL" id="LDRX01000006">
    <property type="protein sequence ID" value="KTS85109.1"/>
    <property type="molecule type" value="Genomic_DNA"/>
</dbReference>
<organism evidence="1 2">
    <name type="scientific">Paenibacillus jamilae</name>
    <dbReference type="NCBI Taxonomy" id="114136"/>
    <lineage>
        <taxon>Bacteria</taxon>
        <taxon>Bacillati</taxon>
        <taxon>Bacillota</taxon>
        <taxon>Bacilli</taxon>
        <taxon>Bacillales</taxon>
        <taxon>Paenibacillaceae</taxon>
        <taxon>Paenibacillus</taxon>
    </lineage>
</organism>
<accession>A0ACC5A146</accession>
<evidence type="ECO:0000313" key="1">
    <source>
        <dbReference type="EMBL" id="KTS85109.1"/>
    </source>
</evidence>
<gene>
    <name evidence="1" type="ORF">NS115_01110</name>
</gene>
<name>A0ACC5A146_9BACL</name>